<feature type="region of interest" description="Disordered" evidence="1">
    <location>
        <begin position="257"/>
        <end position="331"/>
    </location>
</feature>
<feature type="compositionally biased region" description="Polar residues" evidence="1">
    <location>
        <begin position="286"/>
        <end position="303"/>
    </location>
</feature>
<feature type="region of interest" description="Disordered" evidence="1">
    <location>
        <begin position="489"/>
        <end position="516"/>
    </location>
</feature>
<feature type="compositionally biased region" description="Basic residues" evidence="1">
    <location>
        <begin position="503"/>
        <end position="513"/>
    </location>
</feature>
<accession>A0A9W7BQ20</accession>
<dbReference type="AlphaFoldDB" id="A0A9W7BQ20"/>
<feature type="compositionally biased region" description="Acidic residues" evidence="1">
    <location>
        <begin position="149"/>
        <end position="165"/>
    </location>
</feature>
<protein>
    <submittedName>
        <fullName evidence="2">Uncharacterized protein</fullName>
    </submittedName>
</protein>
<organism evidence="2 3">
    <name type="scientific">Triparma strigata</name>
    <dbReference type="NCBI Taxonomy" id="1606541"/>
    <lineage>
        <taxon>Eukaryota</taxon>
        <taxon>Sar</taxon>
        <taxon>Stramenopiles</taxon>
        <taxon>Ochrophyta</taxon>
        <taxon>Bolidophyceae</taxon>
        <taxon>Parmales</taxon>
        <taxon>Triparmaceae</taxon>
        <taxon>Triparma</taxon>
    </lineage>
</organism>
<evidence type="ECO:0000313" key="3">
    <source>
        <dbReference type="Proteomes" id="UP001165085"/>
    </source>
</evidence>
<dbReference type="OrthoDB" id="196478at2759"/>
<dbReference type="EMBL" id="BRXY01000431">
    <property type="protein sequence ID" value="GMH94467.1"/>
    <property type="molecule type" value="Genomic_DNA"/>
</dbReference>
<sequence length="549" mass="62349">MSFPNINKEAPAAGMSVLQFAAEEQQINYSRIKKGLLHRDNKIMNNSLIKSAKADALKSAVAGSADRTLSMRLVSEGIKDIIREDVNLHPKEPHLWRRETREVAFGGEGAMERLMPIDVDSIRKSFEKVEKAEKEAIQNYNQTKKRLDDEGDEGDEDEEENDYEGFDGKDVLSNDKFKVFTEDAEGEDVQKERDKRRRQKGQRDRVGKLFPVEGDVVDAEKGTVDEVNYSSWIHWKEAPDEFKTVKALSALGKFKGKLKKHRESKNAGGGGGGFGGLLEGIKKSSKQQPQSNPNPFMSINVASVETEVQEMSEKAKAPETAPLTPPPMKEEEIDWEAKAQEFLAEAQAEDSKIHEREVLVSKFLKKAPPNSKVIMAVKYKPEVASETSSIISSKAKNRILRSRAVKRTPSAPSIFKHLKQSSNVEGQDSLLSEFDYYNSVSTPIIDIGAASSVQDLVGWGDNDIKIKVAEISMLKARKHEELRRLIEKEEDEDERRREEERRTKHPSRRRRVKIRNEKERKERREVIVRIRQENELIVANKMAEFGLIR</sequence>
<feature type="compositionally biased region" description="Gly residues" evidence="1">
    <location>
        <begin position="267"/>
        <end position="278"/>
    </location>
</feature>
<evidence type="ECO:0000313" key="2">
    <source>
        <dbReference type="EMBL" id="GMH94467.1"/>
    </source>
</evidence>
<evidence type="ECO:0000256" key="1">
    <source>
        <dbReference type="SAM" id="MobiDB-lite"/>
    </source>
</evidence>
<comment type="caution">
    <text evidence="2">The sequence shown here is derived from an EMBL/GenBank/DDBJ whole genome shotgun (WGS) entry which is preliminary data.</text>
</comment>
<dbReference type="Proteomes" id="UP001165085">
    <property type="component" value="Unassembled WGS sequence"/>
</dbReference>
<feature type="region of interest" description="Disordered" evidence="1">
    <location>
        <begin position="183"/>
        <end position="206"/>
    </location>
</feature>
<proteinExistence type="predicted"/>
<gene>
    <name evidence="2" type="ORF">TrST_g10938</name>
</gene>
<feature type="region of interest" description="Disordered" evidence="1">
    <location>
        <begin position="140"/>
        <end position="170"/>
    </location>
</feature>
<name>A0A9W7BQ20_9STRA</name>
<keyword evidence="3" id="KW-1185">Reference proteome</keyword>
<reference evidence="3" key="1">
    <citation type="journal article" date="2023" name="Commun. Biol.">
        <title>Genome analysis of Parmales, the sister group of diatoms, reveals the evolutionary specialization of diatoms from phago-mixotrophs to photoautotrophs.</title>
        <authorList>
            <person name="Ban H."/>
            <person name="Sato S."/>
            <person name="Yoshikawa S."/>
            <person name="Yamada K."/>
            <person name="Nakamura Y."/>
            <person name="Ichinomiya M."/>
            <person name="Sato N."/>
            <person name="Blanc-Mathieu R."/>
            <person name="Endo H."/>
            <person name="Kuwata A."/>
            <person name="Ogata H."/>
        </authorList>
    </citation>
    <scope>NUCLEOTIDE SEQUENCE [LARGE SCALE GENOMIC DNA]</scope>
    <source>
        <strain evidence="3">NIES 3701</strain>
    </source>
</reference>